<proteinExistence type="predicted"/>
<dbReference type="Proteomes" id="UP000198614">
    <property type="component" value="Unassembled WGS sequence"/>
</dbReference>
<keyword evidence="2" id="KW-0472">Membrane</keyword>
<feature type="compositionally biased region" description="Low complexity" evidence="1">
    <location>
        <begin position="117"/>
        <end position="132"/>
    </location>
</feature>
<dbReference type="Gene3D" id="1.10.260.40">
    <property type="entry name" value="lambda repressor-like DNA-binding domains"/>
    <property type="match status" value="1"/>
</dbReference>
<reference evidence="4 5" key="1">
    <citation type="submission" date="2016-10" db="EMBL/GenBank/DDBJ databases">
        <authorList>
            <person name="de Groot N.N."/>
        </authorList>
    </citation>
    <scope>NUCLEOTIDE SEQUENCE [LARGE SCALE GENOMIC DNA]</scope>
    <source>
        <strain evidence="4 5">CGMCC 4.1859</strain>
    </source>
</reference>
<protein>
    <recommendedName>
        <fullName evidence="3">HTH cro/C1-type domain-containing protein</fullName>
    </recommendedName>
</protein>
<dbReference type="InterPro" id="IPR010982">
    <property type="entry name" value="Lambda_DNA-bd_dom_sf"/>
</dbReference>
<feature type="transmembrane region" description="Helical" evidence="2">
    <location>
        <begin position="169"/>
        <end position="193"/>
    </location>
</feature>
<name>A0A1G7Q346_9ACTN</name>
<dbReference type="EMBL" id="FNAX01000012">
    <property type="protein sequence ID" value="SDF92895.1"/>
    <property type="molecule type" value="Genomic_DNA"/>
</dbReference>
<dbReference type="Pfam" id="PF10901">
    <property type="entry name" value="DUF2690"/>
    <property type="match status" value="1"/>
</dbReference>
<dbReference type="GO" id="GO:0003677">
    <property type="term" value="F:DNA binding"/>
    <property type="evidence" value="ECO:0007669"/>
    <property type="project" value="InterPro"/>
</dbReference>
<dbReference type="InterPro" id="IPR001387">
    <property type="entry name" value="Cro/C1-type_HTH"/>
</dbReference>
<organism evidence="4 5">
    <name type="scientific">Streptomyces griseoaurantiacus</name>
    <dbReference type="NCBI Taxonomy" id="68213"/>
    <lineage>
        <taxon>Bacteria</taxon>
        <taxon>Bacillati</taxon>
        <taxon>Actinomycetota</taxon>
        <taxon>Actinomycetes</taxon>
        <taxon>Kitasatosporales</taxon>
        <taxon>Streptomycetaceae</taxon>
        <taxon>Streptomyces</taxon>
        <taxon>Streptomyces aurantiacus group</taxon>
    </lineage>
</organism>
<feature type="region of interest" description="Disordered" evidence="1">
    <location>
        <begin position="90"/>
        <end position="162"/>
    </location>
</feature>
<feature type="domain" description="HTH cro/C1-type" evidence="3">
    <location>
        <begin position="23"/>
        <end position="77"/>
    </location>
</feature>
<feature type="compositionally biased region" description="Low complexity" evidence="1">
    <location>
        <begin position="95"/>
        <end position="107"/>
    </location>
</feature>
<dbReference type="OrthoDB" id="3386996at2"/>
<evidence type="ECO:0000256" key="1">
    <source>
        <dbReference type="SAM" id="MobiDB-lite"/>
    </source>
</evidence>
<evidence type="ECO:0000259" key="3">
    <source>
        <dbReference type="SMART" id="SM00530"/>
    </source>
</evidence>
<evidence type="ECO:0000256" key="2">
    <source>
        <dbReference type="SAM" id="Phobius"/>
    </source>
</evidence>
<dbReference type="CDD" id="cd00093">
    <property type="entry name" value="HTH_XRE"/>
    <property type="match status" value="1"/>
</dbReference>
<evidence type="ECO:0000313" key="4">
    <source>
        <dbReference type="EMBL" id="SDF92895.1"/>
    </source>
</evidence>
<evidence type="ECO:0000313" key="5">
    <source>
        <dbReference type="Proteomes" id="UP000198614"/>
    </source>
</evidence>
<dbReference type="InterPro" id="IPR021224">
    <property type="entry name" value="DUF2690"/>
</dbReference>
<dbReference type="SMART" id="SM00530">
    <property type="entry name" value="HTH_XRE"/>
    <property type="match status" value="1"/>
</dbReference>
<keyword evidence="2" id="KW-0812">Transmembrane</keyword>
<sequence length="329" mass="34032">MSGTARPTPPATDSPGLVRLALTLRELRGRTGLSLAALAARTTYSKSSWERYLNARALPPRSAVRALCRLAGEPEGRCLTLREIAESEWAGHASGTPAGAGTRVPAPRAGPGPARPAAPAQPESPTSPTSPTGRFPAAPPIRPSPAPPLSPGSPLSPPVADRPAGHRGVAVLAVLASLCAVVSCAVVIALLLLPRAGKGASAPSSQAATGPLCRGEGCEGKSPMRQHCASSPDTLASRHLSTGAWMELRHSTVCGTSWARMWGTDVGDRLEMTAGAEGRPAREARVRDRADADTYVYTLMTVSGRGTVVRACYRPVGGGPRECAEGRVR</sequence>
<dbReference type="Pfam" id="PF13560">
    <property type="entry name" value="HTH_31"/>
    <property type="match status" value="1"/>
</dbReference>
<keyword evidence="2" id="KW-1133">Transmembrane helix</keyword>
<gene>
    <name evidence="4" type="ORF">SAMN05216260_11288</name>
</gene>
<accession>A0A1G7Q346</accession>
<dbReference type="SUPFAM" id="SSF47413">
    <property type="entry name" value="lambda repressor-like DNA-binding domains"/>
    <property type="match status" value="1"/>
</dbReference>
<feature type="compositionally biased region" description="Pro residues" evidence="1">
    <location>
        <begin position="137"/>
        <end position="157"/>
    </location>
</feature>
<dbReference type="AlphaFoldDB" id="A0A1G7Q346"/>